<reference evidence="1" key="1">
    <citation type="submission" date="2021-02" db="EMBL/GenBank/DDBJ databases">
        <authorList>
            <consortium name="DOE Joint Genome Institute"/>
            <person name="Ahrendt S."/>
            <person name="Looney B.P."/>
            <person name="Miyauchi S."/>
            <person name="Morin E."/>
            <person name="Drula E."/>
            <person name="Courty P.E."/>
            <person name="Chicoki N."/>
            <person name="Fauchery L."/>
            <person name="Kohler A."/>
            <person name="Kuo A."/>
            <person name="Labutti K."/>
            <person name="Pangilinan J."/>
            <person name="Lipzen A."/>
            <person name="Riley R."/>
            <person name="Andreopoulos W."/>
            <person name="He G."/>
            <person name="Johnson J."/>
            <person name="Barry K.W."/>
            <person name="Grigoriev I.V."/>
            <person name="Nagy L."/>
            <person name="Hibbett D."/>
            <person name="Henrissat B."/>
            <person name="Matheny P.B."/>
            <person name="Labbe J."/>
            <person name="Martin F."/>
        </authorList>
    </citation>
    <scope>NUCLEOTIDE SEQUENCE</scope>
    <source>
        <strain evidence="1">FP105234-sp</strain>
    </source>
</reference>
<keyword evidence="2" id="KW-1185">Reference proteome</keyword>
<evidence type="ECO:0000313" key="1">
    <source>
        <dbReference type="EMBL" id="KAI0043642.1"/>
    </source>
</evidence>
<dbReference type="EMBL" id="MU276010">
    <property type="protein sequence ID" value="KAI0043642.1"/>
    <property type="molecule type" value="Genomic_DNA"/>
</dbReference>
<gene>
    <name evidence="1" type="ORF">FA95DRAFT_369017</name>
</gene>
<accession>A0ACB8RIM8</accession>
<protein>
    <submittedName>
        <fullName evidence="1">Uncharacterized protein</fullName>
    </submittedName>
</protein>
<comment type="caution">
    <text evidence="1">The sequence shown here is derived from an EMBL/GenBank/DDBJ whole genome shotgun (WGS) entry which is preliminary data.</text>
</comment>
<organism evidence="1 2">
    <name type="scientific">Auriscalpium vulgare</name>
    <dbReference type="NCBI Taxonomy" id="40419"/>
    <lineage>
        <taxon>Eukaryota</taxon>
        <taxon>Fungi</taxon>
        <taxon>Dikarya</taxon>
        <taxon>Basidiomycota</taxon>
        <taxon>Agaricomycotina</taxon>
        <taxon>Agaricomycetes</taxon>
        <taxon>Russulales</taxon>
        <taxon>Auriscalpiaceae</taxon>
        <taxon>Auriscalpium</taxon>
    </lineage>
</organism>
<name>A0ACB8RIM8_9AGAM</name>
<proteinExistence type="predicted"/>
<reference evidence="1" key="2">
    <citation type="journal article" date="2022" name="New Phytol.">
        <title>Evolutionary transition to the ectomycorrhizal habit in the genomes of a hyperdiverse lineage of mushroom-forming fungi.</title>
        <authorList>
            <person name="Looney B."/>
            <person name="Miyauchi S."/>
            <person name="Morin E."/>
            <person name="Drula E."/>
            <person name="Courty P.E."/>
            <person name="Kohler A."/>
            <person name="Kuo A."/>
            <person name="LaButti K."/>
            <person name="Pangilinan J."/>
            <person name="Lipzen A."/>
            <person name="Riley R."/>
            <person name="Andreopoulos W."/>
            <person name="He G."/>
            <person name="Johnson J."/>
            <person name="Nolan M."/>
            <person name="Tritt A."/>
            <person name="Barry K.W."/>
            <person name="Grigoriev I.V."/>
            <person name="Nagy L.G."/>
            <person name="Hibbett D."/>
            <person name="Henrissat B."/>
            <person name="Matheny P.B."/>
            <person name="Labbe J."/>
            <person name="Martin F.M."/>
        </authorList>
    </citation>
    <scope>NUCLEOTIDE SEQUENCE</scope>
    <source>
        <strain evidence="1">FP105234-sp</strain>
    </source>
</reference>
<evidence type="ECO:0000313" key="2">
    <source>
        <dbReference type="Proteomes" id="UP000814033"/>
    </source>
</evidence>
<sequence length="177" mass="19545">MPAETCRLLLALHDCKPHAPSAEFAIATTNSFEAHRVPGCIGEYSVLFDDISRINHRCTPNAGFFWDPESLRPRIYALQSIAPGEEITISYVSNYALFHQRRETLPRLYAFTCACTTCTLLPTERWADDDTRQDASRAAAEAGSPPVVTAASALRVTKTALGLARRMREAVLGQPYS</sequence>
<dbReference type="Proteomes" id="UP000814033">
    <property type="component" value="Unassembled WGS sequence"/>
</dbReference>